<keyword evidence="3" id="KW-0813">Transport</keyword>
<dbReference type="Pfam" id="PF03544">
    <property type="entry name" value="TonB_C"/>
    <property type="match status" value="1"/>
</dbReference>
<dbReference type="InterPro" id="IPR051045">
    <property type="entry name" value="TonB-dependent_transducer"/>
</dbReference>
<evidence type="ECO:0000313" key="11">
    <source>
        <dbReference type="EMBL" id="EKC52148.1"/>
    </source>
</evidence>
<dbReference type="PRINTS" id="PR01374">
    <property type="entry name" value="TONBPROTEIN"/>
</dbReference>
<reference evidence="11" key="1">
    <citation type="journal article" date="2013" name="Environ. Microbiol.">
        <title>Microbiota from the distal guts of lean and obese adolescents exhibit partial functional redundancy besides clear differences in community structure.</title>
        <authorList>
            <person name="Ferrer M."/>
            <person name="Ruiz A."/>
            <person name="Lanza F."/>
            <person name="Haange S.B."/>
            <person name="Oberbach A."/>
            <person name="Till H."/>
            <person name="Bargiela R."/>
            <person name="Campoy C."/>
            <person name="Segura M.T."/>
            <person name="Richter M."/>
            <person name="von Bergen M."/>
            <person name="Seifert J."/>
            <person name="Suarez A."/>
        </authorList>
    </citation>
    <scope>NUCLEOTIDE SEQUENCE</scope>
</reference>
<evidence type="ECO:0000256" key="5">
    <source>
        <dbReference type="ARBA" id="ARBA00022519"/>
    </source>
</evidence>
<evidence type="ECO:0000256" key="1">
    <source>
        <dbReference type="ARBA" id="ARBA00004383"/>
    </source>
</evidence>
<keyword evidence="8" id="KW-1133">Transmembrane helix</keyword>
<proteinExistence type="inferred from homology"/>
<keyword evidence="4" id="KW-1003">Cell membrane</keyword>
<comment type="similarity">
    <text evidence="2">Belongs to the TonB family.</text>
</comment>
<dbReference type="AlphaFoldDB" id="K1S3F5"/>
<keyword evidence="9" id="KW-0472">Membrane</keyword>
<dbReference type="PANTHER" id="PTHR33446:SF2">
    <property type="entry name" value="PROTEIN TONB"/>
    <property type="match status" value="1"/>
</dbReference>
<dbReference type="Gene3D" id="3.30.1150.10">
    <property type="match status" value="1"/>
</dbReference>
<dbReference type="PANTHER" id="PTHR33446">
    <property type="entry name" value="PROTEIN TONB-RELATED"/>
    <property type="match status" value="1"/>
</dbReference>
<dbReference type="EMBL" id="AJWY01011658">
    <property type="protein sequence ID" value="EKC52148.1"/>
    <property type="molecule type" value="Genomic_DNA"/>
</dbReference>
<keyword evidence="7" id="KW-0653">Protein transport</keyword>
<feature type="non-terminal residue" evidence="11">
    <location>
        <position position="1"/>
    </location>
</feature>
<evidence type="ECO:0000256" key="9">
    <source>
        <dbReference type="ARBA" id="ARBA00023136"/>
    </source>
</evidence>
<dbReference type="GO" id="GO:0015891">
    <property type="term" value="P:siderophore transport"/>
    <property type="evidence" value="ECO:0007669"/>
    <property type="project" value="InterPro"/>
</dbReference>
<evidence type="ECO:0000256" key="7">
    <source>
        <dbReference type="ARBA" id="ARBA00022927"/>
    </source>
</evidence>
<dbReference type="InterPro" id="IPR006260">
    <property type="entry name" value="TonB/TolA_C"/>
</dbReference>
<dbReference type="InterPro" id="IPR003538">
    <property type="entry name" value="TonB"/>
</dbReference>
<evidence type="ECO:0000256" key="8">
    <source>
        <dbReference type="ARBA" id="ARBA00022989"/>
    </source>
</evidence>
<evidence type="ECO:0000256" key="2">
    <source>
        <dbReference type="ARBA" id="ARBA00006555"/>
    </source>
</evidence>
<accession>K1S3F5</accession>
<dbReference type="GO" id="GO:0015031">
    <property type="term" value="P:protein transport"/>
    <property type="evidence" value="ECO:0007669"/>
    <property type="project" value="UniProtKB-KW"/>
</dbReference>
<dbReference type="GO" id="GO:0098797">
    <property type="term" value="C:plasma membrane protein complex"/>
    <property type="evidence" value="ECO:0007669"/>
    <property type="project" value="TreeGrafter"/>
</dbReference>
<keyword evidence="6" id="KW-0812">Transmembrane</keyword>
<feature type="non-terminal residue" evidence="11">
    <location>
        <position position="175"/>
    </location>
</feature>
<feature type="domain" description="TonB C-terminal" evidence="10">
    <location>
        <begin position="95"/>
        <end position="175"/>
    </location>
</feature>
<comment type="subcellular location">
    <subcellularLocation>
        <location evidence="1">Cell inner membrane</location>
        <topology evidence="1">Single-pass membrane protein</topology>
        <orientation evidence="1">Periplasmic side</orientation>
    </subcellularLocation>
</comment>
<dbReference type="InterPro" id="IPR037682">
    <property type="entry name" value="TonB_C"/>
</dbReference>
<dbReference type="SUPFAM" id="SSF74653">
    <property type="entry name" value="TolA/TonB C-terminal domain"/>
    <property type="match status" value="1"/>
</dbReference>
<name>K1S3F5_9ZZZZ</name>
<sequence>KVEKLDLQTAIVEQEITEITRQDQKPPEQPKKVEVKVIADLIEVVTNDTKITTDVSFAEFDEDTEVIQQVEVQEEEIQDDQPFLIAETMPSFQGGDLNTFRNWVQQNVRFPQIALENGIQGRVVLTFVIEKDGRLTNIEVLQTPDRSLSEEAIRVLNKSPKWSPGKQRNQPVRVK</sequence>
<keyword evidence="5" id="KW-0997">Cell inner membrane</keyword>
<gene>
    <name evidence="11" type="ORF">LEA_17040</name>
</gene>
<evidence type="ECO:0000256" key="6">
    <source>
        <dbReference type="ARBA" id="ARBA00022692"/>
    </source>
</evidence>
<dbReference type="NCBIfam" id="TIGR01352">
    <property type="entry name" value="tonB_Cterm"/>
    <property type="match status" value="1"/>
</dbReference>
<protein>
    <submittedName>
        <fullName evidence="11">Protein TonB</fullName>
    </submittedName>
</protein>
<dbReference type="GO" id="GO:0030288">
    <property type="term" value="C:outer membrane-bounded periplasmic space"/>
    <property type="evidence" value="ECO:0007669"/>
    <property type="project" value="InterPro"/>
</dbReference>
<evidence type="ECO:0000256" key="3">
    <source>
        <dbReference type="ARBA" id="ARBA00022448"/>
    </source>
</evidence>
<comment type="caution">
    <text evidence="11">The sequence shown here is derived from an EMBL/GenBank/DDBJ whole genome shotgun (WGS) entry which is preliminary data.</text>
</comment>
<dbReference type="GO" id="GO:0055085">
    <property type="term" value="P:transmembrane transport"/>
    <property type="evidence" value="ECO:0007669"/>
    <property type="project" value="InterPro"/>
</dbReference>
<dbReference type="PROSITE" id="PS52015">
    <property type="entry name" value="TONB_CTD"/>
    <property type="match status" value="1"/>
</dbReference>
<organism evidence="11">
    <name type="scientific">human gut metagenome</name>
    <dbReference type="NCBI Taxonomy" id="408170"/>
    <lineage>
        <taxon>unclassified sequences</taxon>
        <taxon>metagenomes</taxon>
        <taxon>organismal metagenomes</taxon>
    </lineage>
</organism>
<evidence type="ECO:0000256" key="4">
    <source>
        <dbReference type="ARBA" id="ARBA00022475"/>
    </source>
</evidence>
<dbReference type="GO" id="GO:0031992">
    <property type="term" value="F:energy transducer activity"/>
    <property type="evidence" value="ECO:0007669"/>
    <property type="project" value="InterPro"/>
</dbReference>
<evidence type="ECO:0000259" key="10">
    <source>
        <dbReference type="PROSITE" id="PS52015"/>
    </source>
</evidence>